<name>A0A0D2K595_9CHLO</name>
<dbReference type="OrthoDB" id="534468at2759"/>
<reference evidence="1 2" key="1">
    <citation type="journal article" date="2013" name="BMC Genomics">
        <title>Reconstruction of the lipid metabolism for the microalga Monoraphidium neglectum from its genome sequence reveals characteristics suitable for biofuel production.</title>
        <authorList>
            <person name="Bogen C."/>
            <person name="Al-Dilaimi A."/>
            <person name="Albersmeier A."/>
            <person name="Wichmann J."/>
            <person name="Grundmann M."/>
            <person name="Rupp O."/>
            <person name="Lauersen K.J."/>
            <person name="Blifernez-Klassen O."/>
            <person name="Kalinowski J."/>
            <person name="Goesmann A."/>
            <person name="Mussgnug J.H."/>
            <person name="Kruse O."/>
        </authorList>
    </citation>
    <scope>NUCLEOTIDE SEQUENCE [LARGE SCALE GENOMIC DNA]</scope>
    <source>
        <strain evidence="1 2">SAG 48.87</strain>
    </source>
</reference>
<dbReference type="GeneID" id="25734421"/>
<proteinExistence type="predicted"/>
<dbReference type="STRING" id="145388.A0A0D2K595"/>
<gene>
    <name evidence="1" type="ORF">MNEG_16641</name>
</gene>
<sequence>MPSALYATELAHRRSVPLGRHAVCRCALAPAASPRQLAALSAMARAQLVAVAPLQGCELVVVPYFDSRGAVRVVAFLRMQSGE</sequence>
<keyword evidence="2" id="KW-1185">Reference proteome</keyword>
<evidence type="ECO:0000313" key="1">
    <source>
        <dbReference type="EMBL" id="KIY91323.1"/>
    </source>
</evidence>
<dbReference type="Proteomes" id="UP000054498">
    <property type="component" value="Unassembled WGS sequence"/>
</dbReference>
<dbReference type="RefSeq" id="XP_013890343.1">
    <property type="nucleotide sequence ID" value="XM_014034889.1"/>
</dbReference>
<accession>A0A0D2K595</accession>
<evidence type="ECO:0000313" key="2">
    <source>
        <dbReference type="Proteomes" id="UP000054498"/>
    </source>
</evidence>
<dbReference type="EMBL" id="KK106822">
    <property type="protein sequence ID" value="KIY91323.1"/>
    <property type="molecule type" value="Genomic_DNA"/>
</dbReference>
<organism evidence="1 2">
    <name type="scientific">Monoraphidium neglectum</name>
    <dbReference type="NCBI Taxonomy" id="145388"/>
    <lineage>
        <taxon>Eukaryota</taxon>
        <taxon>Viridiplantae</taxon>
        <taxon>Chlorophyta</taxon>
        <taxon>core chlorophytes</taxon>
        <taxon>Chlorophyceae</taxon>
        <taxon>CS clade</taxon>
        <taxon>Sphaeropleales</taxon>
        <taxon>Selenastraceae</taxon>
        <taxon>Monoraphidium</taxon>
    </lineage>
</organism>
<protein>
    <submittedName>
        <fullName evidence="1">Uncharacterized protein</fullName>
    </submittedName>
</protein>
<dbReference type="AlphaFoldDB" id="A0A0D2K595"/>
<dbReference type="KEGG" id="mng:MNEG_16641"/>